<sequence>MEEPQDLAAGGETTTRSCNSSPGGPVPAEPTRSPGSPGRPVSYRLFALKGSESLSHELRAAWQAALQDQHVRGGFASPFLGPTLAATMASVRPDVRLIVGFVGDEPRRFLPVHVSGRGRARPLGGRLCDVHGPVGALDPGGFREMLIGAGLRSWSFRRCPQRDVLSPSFVFEETTSHLIRTDQGVEGLRSGGLLGSTSQLKQALRKERKLAKEIGPLRFEYDHQDREILAQLLAWKADQRLRSGSYNILQEGWAADTVQSLHDVVDREDPAQLDGRGRMSVLWAGDHVVAAHFGLADERRMHWWIPTYAPLFAAHSPGLSLLLHLIRECHARGIEVLELGHGDERYKSGFATGSQALYSGAVDRSSVRLALGATGVRVRAAVRRSRLEPGWVATKRLLRRARALGKK</sequence>
<reference evidence="3 4" key="1">
    <citation type="submission" date="2019-02" db="EMBL/GenBank/DDBJ databases">
        <title>Deep-cultivation of Planctomycetes and their phenomic and genomic characterization uncovers novel biology.</title>
        <authorList>
            <person name="Wiegand S."/>
            <person name="Jogler M."/>
            <person name="Boedeker C."/>
            <person name="Pinto D."/>
            <person name="Vollmers J."/>
            <person name="Rivas-Marin E."/>
            <person name="Kohn T."/>
            <person name="Peeters S.H."/>
            <person name="Heuer A."/>
            <person name="Rast P."/>
            <person name="Oberbeckmann S."/>
            <person name="Bunk B."/>
            <person name="Jeske O."/>
            <person name="Meyerdierks A."/>
            <person name="Storesund J.E."/>
            <person name="Kallscheuer N."/>
            <person name="Luecker S."/>
            <person name="Lage O.M."/>
            <person name="Pohl T."/>
            <person name="Merkel B.J."/>
            <person name="Hornburger P."/>
            <person name="Mueller R.-W."/>
            <person name="Bruemmer F."/>
            <person name="Labrenz M."/>
            <person name="Spormann A.M."/>
            <person name="Op den Camp H."/>
            <person name="Overmann J."/>
            <person name="Amann R."/>
            <person name="Jetten M.S.M."/>
            <person name="Mascher T."/>
            <person name="Medema M.H."/>
            <person name="Devos D.P."/>
            <person name="Kaster A.-K."/>
            <person name="Ovreas L."/>
            <person name="Rohde M."/>
            <person name="Galperin M.Y."/>
            <person name="Jogler C."/>
        </authorList>
    </citation>
    <scope>NUCLEOTIDE SEQUENCE [LARGE SCALE GENOMIC DNA]</scope>
    <source>
        <strain evidence="3 4">Poly30</strain>
    </source>
</reference>
<dbReference type="RefSeq" id="WP_145194611.1">
    <property type="nucleotide sequence ID" value="NZ_CP036434.1"/>
</dbReference>
<gene>
    <name evidence="3" type="ORF">Poly30_06890</name>
</gene>
<feature type="region of interest" description="Disordered" evidence="1">
    <location>
        <begin position="1"/>
        <end position="42"/>
    </location>
</feature>
<dbReference type="Gene3D" id="3.40.630.30">
    <property type="match status" value="1"/>
</dbReference>
<evidence type="ECO:0000313" key="4">
    <source>
        <dbReference type="Proteomes" id="UP000320390"/>
    </source>
</evidence>
<dbReference type="EMBL" id="CP036434">
    <property type="protein sequence ID" value="QDV05193.1"/>
    <property type="molecule type" value="Genomic_DNA"/>
</dbReference>
<dbReference type="Proteomes" id="UP000320390">
    <property type="component" value="Chromosome"/>
</dbReference>
<accession>A0A518EM92</accession>
<proteinExistence type="predicted"/>
<evidence type="ECO:0000259" key="2">
    <source>
        <dbReference type="Pfam" id="PF13480"/>
    </source>
</evidence>
<keyword evidence="4" id="KW-1185">Reference proteome</keyword>
<dbReference type="Pfam" id="PF13480">
    <property type="entry name" value="Acetyltransf_6"/>
    <property type="match status" value="1"/>
</dbReference>
<name>A0A518EM92_9BACT</name>
<dbReference type="InterPro" id="IPR038740">
    <property type="entry name" value="BioF2-like_GNAT_dom"/>
</dbReference>
<evidence type="ECO:0000256" key="1">
    <source>
        <dbReference type="SAM" id="MobiDB-lite"/>
    </source>
</evidence>
<protein>
    <recommendedName>
        <fullName evidence="2">BioF2-like acetyltransferase domain-containing protein</fullName>
    </recommendedName>
</protein>
<dbReference type="AlphaFoldDB" id="A0A518EM92"/>
<dbReference type="InterPro" id="IPR016181">
    <property type="entry name" value="Acyl_CoA_acyltransferase"/>
</dbReference>
<organism evidence="3 4">
    <name type="scientific">Saltatorellus ferox</name>
    <dbReference type="NCBI Taxonomy" id="2528018"/>
    <lineage>
        <taxon>Bacteria</taxon>
        <taxon>Pseudomonadati</taxon>
        <taxon>Planctomycetota</taxon>
        <taxon>Planctomycetia</taxon>
        <taxon>Planctomycetia incertae sedis</taxon>
        <taxon>Saltatorellus</taxon>
    </lineage>
</organism>
<feature type="compositionally biased region" description="Polar residues" evidence="1">
    <location>
        <begin position="12"/>
        <end position="22"/>
    </location>
</feature>
<evidence type="ECO:0000313" key="3">
    <source>
        <dbReference type="EMBL" id="QDV05193.1"/>
    </source>
</evidence>
<dbReference type="SUPFAM" id="SSF55729">
    <property type="entry name" value="Acyl-CoA N-acyltransferases (Nat)"/>
    <property type="match status" value="1"/>
</dbReference>
<dbReference type="OrthoDB" id="4700839at2"/>
<feature type="domain" description="BioF2-like acetyltransferase" evidence="2">
    <location>
        <begin position="201"/>
        <end position="348"/>
    </location>
</feature>